<gene>
    <name evidence="2" type="ORF">GCM10022403_046510</name>
</gene>
<evidence type="ECO:0000313" key="2">
    <source>
        <dbReference type="EMBL" id="GAA3807113.1"/>
    </source>
</evidence>
<feature type="domain" description="SnoaL-like" evidence="1">
    <location>
        <begin position="7"/>
        <end position="117"/>
    </location>
</feature>
<dbReference type="EMBL" id="BAABDE010000020">
    <property type="protein sequence ID" value="GAA3807113.1"/>
    <property type="molecule type" value="Genomic_DNA"/>
</dbReference>
<protein>
    <recommendedName>
        <fullName evidence="1">SnoaL-like domain-containing protein</fullName>
    </recommendedName>
</protein>
<keyword evidence="3" id="KW-1185">Reference proteome</keyword>
<comment type="caution">
    <text evidence="2">The sequence shown here is derived from an EMBL/GenBank/DDBJ whole genome shotgun (WGS) entry which is preliminary data.</text>
</comment>
<reference evidence="3" key="1">
    <citation type="journal article" date="2019" name="Int. J. Syst. Evol. Microbiol.">
        <title>The Global Catalogue of Microorganisms (GCM) 10K type strain sequencing project: providing services to taxonomists for standard genome sequencing and annotation.</title>
        <authorList>
            <consortium name="The Broad Institute Genomics Platform"/>
            <consortium name="The Broad Institute Genome Sequencing Center for Infectious Disease"/>
            <person name="Wu L."/>
            <person name="Ma J."/>
        </authorList>
    </citation>
    <scope>NUCLEOTIDE SEQUENCE [LARGE SCALE GENOMIC DNA]</scope>
    <source>
        <strain evidence="3">JCM 17138</strain>
    </source>
</reference>
<dbReference type="SUPFAM" id="SSF54427">
    <property type="entry name" value="NTF2-like"/>
    <property type="match status" value="1"/>
</dbReference>
<dbReference type="Pfam" id="PF12680">
    <property type="entry name" value="SnoaL_2"/>
    <property type="match status" value="1"/>
</dbReference>
<evidence type="ECO:0000313" key="3">
    <source>
        <dbReference type="Proteomes" id="UP001501009"/>
    </source>
</evidence>
<dbReference type="InterPro" id="IPR037401">
    <property type="entry name" value="SnoaL-like"/>
</dbReference>
<dbReference type="Gene3D" id="3.10.450.50">
    <property type="match status" value="1"/>
</dbReference>
<name>A0ABP7I0W5_9ACTN</name>
<dbReference type="InterPro" id="IPR032710">
    <property type="entry name" value="NTF2-like_dom_sf"/>
</dbReference>
<dbReference type="Proteomes" id="UP001501009">
    <property type="component" value="Unassembled WGS sequence"/>
</dbReference>
<organism evidence="2 3">
    <name type="scientific">Streptomyces coacervatus</name>
    <dbReference type="NCBI Taxonomy" id="647381"/>
    <lineage>
        <taxon>Bacteria</taxon>
        <taxon>Bacillati</taxon>
        <taxon>Actinomycetota</taxon>
        <taxon>Actinomycetes</taxon>
        <taxon>Kitasatosporales</taxon>
        <taxon>Streptomycetaceae</taxon>
        <taxon>Streptomyces</taxon>
    </lineage>
</organism>
<sequence>MNTEDIVRSWAQRWNAGDAAGMTELFTVDCSYRDRAFQTHFTGLEGVAEWMRITQSHIPDLHIELHAAFGNERQAMARYTLSGTFGPDHPFDAGQEVAGSTFSVPAASCFTVREGRIHAVEDFYNLADVMRQLGLPAGPFTPRESRRSG</sequence>
<proteinExistence type="predicted"/>
<accession>A0ABP7I0W5</accession>
<evidence type="ECO:0000259" key="1">
    <source>
        <dbReference type="Pfam" id="PF12680"/>
    </source>
</evidence>